<keyword evidence="1 6" id="KW-0963">Cytoplasm</keyword>
<feature type="binding site" evidence="8">
    <location>
        <position position="232"/>
    </location>
    <ligand>
        <name>Mg(2+)</name>
        <dbReference type="ChEBI" id="CHEBI:18420"/>
    </ligand>
</feature>
<sequence length="447" mass="48484">MFERSRKGEHALLIQPHAGGAPDEAELEEFAELARSAGASVATLLTARIDKPNPATLIGSGKLEEVKAACEASGADLVLVNHHLSPGQERNLEKLLERRVVDRTGLILDIFAQRARSAEGKLQVELAQLKHMATRLVRGWTHLERQRGGSIGLRGPGETQLETDRRLLQKRVDQLQKRLDKVEVQRTQMRRARVRSEMPRVALVGYTNAGKSTLFNALSGADAYAADKLFATLDPTVRRIGLPSGPVVLADTVGFVRDLPHELVAAFRATLTEAREADLLLHVIDAADPLREERMGQVEAVLGEIGAGDIPQLLVFNKIDRIEGAVARHDRADAGTGPDAPDALSGPGRERVWISARDGLGLDLLRNALSARLAQRRIVADIDLPSAAGRLRARLHQLDAVRGESQDESGWRLSIDLSEADAARLAAQPDGAALRPLLPELAADPTL</sequence>
<dbReference type="GO" id="GO:0046872">
    <property type="term" value="F:metal ion binding"/>
    <property type="evidence" value="ECO:0007669"/>
    <property type="project" value="UniProtKB-KW"/>
</dbReference>
<dbReference type="Pfam" id="PF16360">
    <property type="entry name" value="GTP-bdg_M"/>
    <property type="match status" value="1"/>
</dbReference>
<dbReference type="InterPro" id="IPR027417">
    <property type="entry name" value="P-loop_NTPase"/>
</dbReference>
<dbReference type="RefSeq" id="WP_149104034.1">
    <property type="nucleotide sequence ID" value="NZ_VTFT01000001.1"/>
</dbReference>
<dbReference type="InterPro" id="IPR042108">
    <property type="entry name" value="GTPase_HflX_N_sf"/>
</dbReference>
<comment type="function">
    <text evidence="6">GTPase that associates with the 50S ribosomal subunit and may have a role during protein synthesis or ribosome biogenesis.</text>
</comment>
<dbReference type="PIRSF" id="PIRSF006809">
    <property type="entry name" value="GTP-binding_hflX_prd"/>
    <property type="match status" value="1"/>
</dbReference>
<dbReference type="PANTHER" id="PTHR10229:SF0">
    <property type="entry name" value="GTP-BINDING PROTEIN 6-RELATED"/>
    <property type="match status" value="1"/>
</dbReference>
<accession>A0A5D4XTT3</accession>
<reference evidence="11 12" key="1">
    <citation type="submission" date="2019-08" db="EMBL/GenBank/DDBJ databases">
        <title>Luteimonas viscosus sp. nov., isolated from soil of a sunflower field.</title>
        <authorList>
            <person name="Jianli Z."/>
            <person name="Ying Z."/>
        </authorList>
    </citation>
    <scope>NUCLEOTIDE SEQUENCE [LARGE SCALE GENOMIC DNA]</scope>
    <source>
        <strain evidence="11 12">XBU10</strain>
    </source>
</reference>
<feature type="binding site" evidence="7">
    <location>
        <begin position="230"/>
        <end position="234"/>
    </location>
    <ligand>
        <name>GTP</name>
        <dbReference type="ChEBI" id="CHEBI:37565"/>
    </ligand>
</feature>
<evidence type="ECO:0000256" key="7">
    <source>
        <dbReference type="PIRSR" id="PIRSR006809-1"/>
    </source>
</evidence>
<evidence type="ECO:0000256" key="4">
    <source>
        <dbReference type="ARBA" id="ARBA00022842"/>
    </source>
</evidence>
<feature type="binding site" evidence="7">
    <location>
        <begin position="355"/>
        <end position="357"/>
    </location>
    <ligand>
        <name>GTP</name>
        <dbReference type="ChEBI" id="CHEBI:37565"/>
    </ligand>
</feature>
<evidence type="ECO:0000259" key="10">
    <source>
        <dbReference type="PROSITE" id="PS51705"/>
    </source>
</evidence>
<keyword evidence="3 6" id="KW-0547">Nucleotide-binding</keyword>
<dbReference type="AlphaFoldDB" id="A0A5D4XTT3"/>
<dbReference type="GO" id="GO:0005737">
    <property type="term" value="C:cytoplasm"/>
    <property type="evidence" value="ECO:0007669"/>
    <property type="project" value="UniProtKB-SubCell"/>
</dbReference>
<keyword evidence="4 8" id="KW-0460">Magnesium</keyword>
<dbReference type="HAMAP" id="MF_00900">
    <property type="entry name" value="GTPase_HflX"/>
    <property type="match status" value="1"/>
</dbReference>
<dbReference type="FunFam" id="3.40.50.300:FF:000173">
    <property type="entry name" value="GTPase HflX"/>
    <property type="match status" value="1"/>
</dbReference>
<comment type="similarity">
    <text evidence="6">Belongs to the TRAFAC class OBG-HflX-like GTPase superfamily. HflX GTPase family.</text>
</comment>
<dbReference type="InterPro" id="IPR032305">
    <property type="entry name" value="GTP-bd_M"/>
</dbReference>
<dbReference type="GO" id="GO:0005525">
    <property type="term" value="F:GTP binding"/>
    <property type="evidence" value="ECO:0007669"/>
    <property type="project" value="UniProtKB-UniRule"/>
</dbReference>
<dbReference type="FunFam" id="3.40.50.11060:FF:000001">
    <property type="entry name" value="GTPase HflX"/>
    <property type="match status" value="1"/>
</dbReference>
<keyword evidence="2 8" id="KW-0479">Metal-binding</keyword>
<evidence type="ECO:0000313" key="11">
    <source>
        <dbReference type="EMBL" id="TYT27484.1"/>
    </source>
</evidence>
<keyword evidence="9" id="KW-0175">Coiled coil</keyword>
<dbReference type="GO" id="GO:0003924">
    <property type="term" value="F:GTPase activity"/>
    <property type="evidence" value="ECO:0007669"/>
    <property type="project" value="UniProtKB-UniRule"/>
</dbReference>
<feature type="coiled-coil region" evidence="9">
    <location>
        <begin position="158"/>
        <end position="192"/>
    </location>
</feature>
<dbReference type="NCBIfam" id="NF008280">
    <property type="entry name" value="PRK11058.1"/>
    <property type="match status" value="1"/>
</dbReference>
<evidence type="ECO:0000256" key="8">
    <source>
        <dbReference type="PIRSR" id="PIRSR006809-2"/>
    </source>
</evidence>
<dbReference type="InterPro" id="IPR025121">
    <property type="entry name" value="GTPase_HflX_N"/>
</dbReference>
<comment type="caution">
    <text evidence="11">The sequence shown here is derived from an EMBL/GenBank/DDBJ whole genome shotgun (WGS) entry which is preliminary data.</text>
</comment>
<dbReference type="PRINTS" id="PR00326">
    <property type="entry name" value="GTP1OBG"/>
</dbReference>
<dbReference type="Gene3D" id="3.40.50.11060">
    <property type="entry name" value="GTPase HflX, N-terminal domain"/>
    <property type="match status" value="1"/>
</dbReference>
<gene>
    <name evidence="6 11" type="primary">hflX</name>
    <name evidence="11" type="ORF">FZO89_04445</name>
</gene>
<dbReference type="Proteomes" id="UP000324973">
    <property type="component" value="Unassembled WGS sequence"/>
</dbReference>
<dbReference type="Gene3D" id="3.40.50.300">
    <property type="entry name" value="P-loop containing nucleotide triphosphate hydrolases"/>
    <property type="match status" value="1"/>
</dbReference>
<evidence type="ECO:0000256" key="5">
    <source>
        <dbReference type="ARBA" id="ARBA00023134"/>
    </source>
</evidence>
<dbReference type="GO" id="GO:0043022">
    <property type="term" value="F:ribosome binding"/>
    <property type="evidence" value="ECO:0007669"/>
    <property type="project" value="TreeGrafter"/>
</dbReference>
<comment type="cofactor">
    <cofactor evidence="8">
        <name>Mg(2+)</name>
        <dbReference type="ChEBI" id="CHEBI:18420"/>
    </cofactor>
</comment>
<feature type="binding site" evidence="7">
    <location>
        <begin position="317"/>
        <end position="320"/>
    </location>
    <ligand>
        <name>GTP</name>
        <dbReference type="ChEBI" id="CHEBI:37565"/>
    </ligand>
</feature>
<comment type="subcellular location">
    <subcellularLocation>
        <location evidence="6">Cytoplasm</location>
    </subcellularLocation>
    <text evidence="6">May associate with membranes.</text>
</comment>
<feature type="binding site" evidence="8">
    <location>
        <position position="212"/>
    </location>
    <ligand>
        <name>Mg(2+)</name>
        <dbReference type="ChEBI" id="CHEBI:18420"/>
    </ligand>
</feature>
<evidence type="ECO:0000256" key="1">
    <source>
        <dbReference type="ARBA" id="ARBA00022490"/>
    </source>
</evidence>
<feature type="binding site" evidence="7">
    <location>
        <begin position="205"/>
        <end position="212"/>
    </location>
    <ligand>
        <name>GTP</name>
        <dbReference type="ChEBI" id="CHEBI:37565"/>
    </ligand>
</feature>
<comment type="subunit">
    <text evidence="6">Monomer. Associates with the 50S ribosomal subunit.</text>
</comment>
<dbReference type="InterPro" id="IPR030394">
    <property type="entry name" value="G_HFLX_dom"/>
</dbReference>
<evidence type="ECO:0000256" key="6">
    <source>
        <dbReference type="HAMAP-Rule" id="MF_00900"/>
    </source>
</evidence>
<evidence type="ECO:0000256" key="2">
    <source>
        <dbReference type="ARBA" id="ARBA00022723"/>
    </source>
</evidence>
<dbReference type="CDD" id="cd01878">
    <property type="entry name" value="HflX"/>
    <property type="match status" value="1"/>
</dbReference>
<keyword evidence="12" id="KW-1185">Reference proteome</keyword>
<dbReference type="Pfam" id="PF13167">
    <property type="entry name" value="GTP-bdg_N"/>
    <property type="match status" value="1"/>
</dbReference>
<dbReference type="InterPro" id="IPR016496">
    <property type="entry name" value="GTPase_HflX"/>
</dbReference>
<dbReference type="Gene3D" id="6.10.250.2860">
    <property type="match status" value="1"/>
</dbReference>
<evidence type="ECO:0000256" key="3">
    <source>
        <dbReference type="ARBA" id="ARBA00022741"/>
    </source>
</evidence>
<evidence type="ECO:0000256" key="9">
    <source>
        <dbReference type="SAM" id="Coils"/>
    </source>
</evidence>
<dbReference type="PROSITE" id="PS51705">
    <property type="entry name" value="G_HFLX"/>
    <property type="match status" value="1"/>
</dbReference>
<dbReference type="SUPFAM" id="SSF52540">
    <property type="entry name" value="P-loop containing nucleoside triphosphate hydrolases"/>
    <property type="match status" value="1"/>
</dbReference>
<protein>
    <recommendedName>
        <fullName evidence="6">GTPase HflX</fullName>
    </recommendedName>
    <alternativeName>
        <fullName evidence="6">GTP-binding protein HflX</fullName>
    </alternativeName>
</protein>
<dbReference type="OrthoDB" id="9812272at2"/>
<dbReference type="PANTHER" id="PTHR10229">
    <property type="entry name" value="GTP-BINDING PROTEIN HFLX"/>
    <property type="match status" value="1"/>
</dbReference>
<organism evidence="11 12">
    <name type="scientific">Luteimonas viscosa</name>
    <dbReference type="NCBI Taxonomy" id="1132694"/>
    <lineage>
        <taxon>Bacteria</taxon>
        <taxon>Pseudomonadati</taxon>
        <taxon>Pseudomonadota</taxon>
        <taxon>Gammaproteobacteria</taxon>
        <taxon>Lysobacterales</taxon>
        <taxon>Lysobacteraceae</taxon>
        <taxon>Luteimonas</taxon>
    </lineage>
</organism>
<dbReference type="NCBIfam" id="TIGR03156">
    <property type="entry name" value="GTP_HflX"/>
    <property type="match status" value="1"/>
</dbReference>
<dbReference type="Pfam" id="PF01926">
    <property type="entry name" value="MMR_HSR1"/>
    <property type="match status" value="1"/>
</dbReference>
<dbReference type="InterPro" id="IPR006073">
    <property type="entry name" value="GTP-bd"/>
</dbReference>
<keyword evidence="5 6" id="KW-0342">GTP-binding</keyword>
<dbReference type="EMBL" id="VTFT01000001">
    <property type="protein sequence ID" value="TYT27484.1"/>
    <property type="molecule type" value="Genomic_DNA"/>
</dbReference>
<name>A0A5D4XTT3_9GAMM</name>
<feature type="binding site" evidence="7">
    <location>
        <begin position="251"/>
        <end position="254"/>
    </location>
    <ligand>
        <name>GTP</name>
        <dbReference type="ChEBI" id="CHEBI:37565"/>
    </ligand>
</feature>
<feature type="domain" description="Hflx-type G" evidence="10">
    <location>
        <begin position="199"/>
        <end position="377"/>
    </location>
</feature>
<proteinExistence type="inferred from homology"/>
<evidence type="ECO:0000313" key="12">
    <source>
        <dbReference type="Proteomes" id="UP000324973"/>
    </source>
</evidence>